<organism evidence="2 3">
    <name type="scientific">Prototheca wickerhamii</name>
    <dbReference type="NCBI Taxonomy" id="3111"/>
    <lineage>
        <taxon>Eukaryota</taxon>
        <taxon>Viridiplantae</taxon>
        <taxon>Chlorophyta</taxon>
        <taxon>core chlorophytes</taxon>
        <taxon>Trebouxiophyceae</taxon>
        <taxon>Chlorellales</taxon>
        <taxon>Chlorellaceae</taxon>
        <taxon>Prototheca</taxon>
    </lineage>
</organism>
<dbReference type="EMBL" id="JASFZW010000004">
    <property type="protein sequence ID" value="KAK2078852.1"/>
    <property type="molecule type" value="Genomic_DNA"/>
</dbReference>
<feature type="compositionally biased region" description="Low complexity" evidence="1">
    <location>
        <begin position="182"/>
        <end position="191"/>
    </location>
</feature>
<evidence type="ECO:0000256" key="1">
    <source>
        <dbReference type="SAM" id="MobiDB-lite"/>
    </source>
</evidence>
<dbReference type="AlphaFoldDB" id="A0AAD9IMQ7"/>
<feature type="region of interest" description="Disordered" evidence="1">
    <location>
        <begin position="274"/>
        <end position="298"/>
    </location>
</feature>
<feature type="region of interest" description="Disordered" evidence="1">
    <location>
        <begin position="173"/>
        <end position="207"/>
    </location>
</feature>
<accession>A0AAD9IMQ7</accession>
<protein>
    <submittedName>
        <fullName evidence="2">Uncharacterized protein</fullName>
    </submittedName>
</protein>
<feature type="region of interest" description="Disordered" evidence="1">
    <location>
        <begin position="593"/>
        <end position="616"/>
    </location>
</feature>
<sequence length="1231" mass="125160">MATEGMPPVPPSAGELGGEAALQPTRAALGVLAQLAQGQGTGRQAAKLLQFLRDRGTPALARGLLYDALLAAGLTDEDWHVLGPILPSDIGRGDAAVAPRAASMLAAVTTLPAVAAAAADSPGLTAALYESWEAAADALLASDASVVGAAATALGDLFATAAGSGDLLTGDDAEGGAALSSPARQRGRGPAPWAPRRRTWARSAPAPWPAARVRGAEGPRGFAASLAADICPRLLAVVPAIVARARRLPPVPLAAVPRALVALVLFAEQAPRSSGRRSPAEREVEDETEALGGAGPGSSAARAASTFFADLLASPFAEVVLASASALLCLTSGGLVAVPAAATAAAPAAVLALVGTLQPPLAERGEEGREGRAPAAVALGQHVAATQVLGVLLGLLEGIPPLQQAPLFGRVFTCLAGVPRGADRVRGLASLWASVLAHDWAAQHGGASRGRRGAPPPPPQLQQLLGEAPLREWVAGAGAARPGVFREELVAALLYVLLTHDRIAGGFRQAASSRGGSAIDETATLQTLLSAVEWLHAAVTALKGTKPCLGWTRMSGGASVGAPAVVDLWMQLLLAALGALGAVRSALASRGVGAAPDAGAAPPPEANGRGAEATPSPALQVLGGLHRRSGALEQDLQALMIQARAVLLCAEHLHLRSALDATWTGLVEAVRGLLAAAAGGEPGAGGPLAVAVREGRLSTEGAAEGAARARAEPGGGARQPLDLGGGPAAVASQNLEMALLCLEHLAIVVSYNHKDELRGHLAPVASLLEKLASLELDTWDERVPGVKGRLLRVRAAVLPAATSGQAPGAERAGGLARPDAPVEQARSGAASPEPEAPRALQAALWRGDEAGAGARTELDDVVGLPGLPELASLLAATGAEAPAPGRWTEHELLGPQSPLSLFVRVTPDAASRTLVIAFRAVNRTLEPLEGVEAQVALGGPLRGGPALKFALPRLPAEGETAWSAARPVAGFGWPVVSVSLRLPVKVSLGRPVIRCRPLSLSPLCLLSPPTHAMTIPQFYQHWQSLPHGVSLRGALSLPGPAGLARLMEAVSGTGTLECVFRTASYEHGVHAAFYGSSWDRDTVAVVITGADLALGAEGSSPGATLHFDVRSDSADVMEQVRGREEELLSVLTGGLAVPAPRPADETGAVLAPASAEPSSDSYSFLTGGVTSRAFAAAVEESAPGVEYTSALEEPKDLSAEEALALARTLEDVAVEEWRKLRAERLAAMEAA</sequence>
<evidence type="ECO:0000313" key="2">
    <source>
        <dbReference type="EMBL" id="KAK2078852.1"/>
    </source>
</evidence>
<gene>
    <name evidence="2" type="ORF">QBZ16_003692</name>
</gene>
<reference evidence="2" key="1">
    <citation type="submission" date="2021-01" db="EMBL/GenBank/DDBJ databases">
        <authorList>
            <person name="Eckstrom K.M.E."/>
        </authorList>
    </citation>
    <scope>NUCLEOTIDE SEQUENCE</scope>
    <source>
        <strain evidence="2">UVCC 0001</strain>
    </source>
</reference>
<feature type="compositionally biased region" description="Low complexity" evidence="1">
    <location>
        <begin position="593"/>
        <end position="613"/>
    </location>
</feature>
<feature type="region of interest" description="Disordered" evidence="1">
    <location>
        <begin position="803"/>
        <end position="838"/>
    </location>
</feature>
<evidence type="ECO:0000313" key="3">
    <source>
        <dbReference type="Proteomes" id="UP001255856"/>
    </source>
</evidence>
<dbReference type="Proteomes" id="UP001255856">
    <property type="component" value="Unassembled WGS sequence"/>
</dbReference>
<proteinExistence type="predicted"/>
<name>A0AAD9IMQ7_PROWI</name>
<comment type="caution">
    <text evidence="2">The sequence shown here is derived from an EMBL/GenBank/DDBJ whole genome shotgun (WGS) entry which is preliminary data.</text>
</comment>
<keyword evidence="3" id="KW-1185">Reference proteome</keyword>